<dbReference type="RefSeq" id="WP_279311690.1">
    <property type="nucleotide sequence ID" value="NZ_FYEH01000001.1"/>
</dbReference>
<keyword evidence="2" id="KW-1185">Reference proteome</keyword>
<name>A0A212PYY7_9PROT</name>
<gene>
    <name evidence="1" type="ORF">SAMN07250955_101204</name>
</gene>
<sequence>MIYTITPGGRAKAATIHIHKVCNDGSSGRRRFVKGLVDSEQ</sequence>
<evidence type="ECO:0000313" key="1">
    <source>
        <dbReference type="EMBL" id="SNB52199.1"/>
    </source>
</evidence>
<dbReference type="AlphaFoldDB" id="A0A212PYY7"/>
<evidence type="ECO:0000313" key="2">
    <source>
        <dbReference type="Proteomes" id="UP000197065"/>
    </source>
</evidence>
<proteinExistence type="predicted"/>
<protein>
    <submittedName>
        <fullName evidence="1">Uncharacterized protein</fullName>
    </submittedName>
</protein>
<dbReference type="Proteomes" id="UP000197065">
    <property type="component" value="Unassembled WGS sequence"/>
</dbReference>
<dbReference type="EMBL" id="FYEH01000001">
    <property type="protein sequence ID" value="SNB52199.1"/>
    <property type="molecule type" value="Genomic_DNA"/>
</dbReference>
<accession>A0A212PYY7</accession>
<organism evidence="1 2">
    <name type="scientific">Arboricoccus pini</name>
    <dbReference type="NCBI Taxonomy" id="1963835"/>
    <lineage>
        <taxon>Bacteria</taxon>
        <taxon>Pseudomonadati</taxon>
        <taxon>Pseudomonadota</taxon>
        <taxon>Alphaproteobacteria</taxon>
        <taxon>Geminicoccales</taxon>
        <taxon>Geminicoccaceae</taxon>
        <taxon>Arboricoccus</taxon>
    </lineage>
</organism>
<reference evidence="1 2" key="1">
    <citation type="submission" date="2017-06" db="EMBL/GenBank/DDBJ databases">
        <authorList>
            <person name="Kim H.J."/>
            <person name="Triplett B.A."/>
        </authorList>
    </citation>
    <scope>NUCLEOTIDE SEQUENCE [LARGE SCALE GENOMIC DNA]</scope>
    <source>
        <strain evidence="1 2">B29T1</strain>
    </source>
</reference>